<dbReference type="AlphaFoldDB" id="A0A1G2MM42"/>
<evidence type="ECO:0008006" key="4">
    <source>
        <dbReference type="Google" id="ProtNLM"/>
    </source>
</evidence>
<sequence length="327" mass="36123">MKLRLILTIVLTLFLFAYSTVAQVPGEGSLELVVTPEIPKPNEEVVAVVRSSITDLDRADISWIINGQTKISGKGVKSFSFKNGQLGEKTSLQVIIVSSDGYSLSETVTFIPASVSLVYEANSYTPPFYKGRAYFPYQGTGRVIAFPSFSDENGPIDSSQLIFKWKEGNRVHENASGFGKNTFAFSNTDKLPRPGEIGVEITSSDKQIIATETIIIEPTAPMLILYERKPNLGTLYNKALTDQALLSGDEMAVVASPFFFAVKDPNHKDLRYEWSLNGQDVPQTQNSLVVRKPPNISGQALLSLRVWNTLRYYQFGTTDLNISFSAN</sequence>
<accession>A0A1G2MM42</accession>
<evidence type="ECO:0000313" key="2">
    <source>
        <dbReference type="EMBL" id="OHA24062.1"/>
    </source>
</evidence>
<name>A0A1G2MM42_9BACT</name>
<evidence type="ECO:0000256" key="1">
    <source>
        <dbReference type="SAM" id="SignalP"/>
    </source>
</evidence>
<feature type="chain" id="PRO_5009583683" description="Ig-like domain-containing protein" evidence="1">
    <location>
        <begin position="23"/>
        <end position="327"/>
    </location>
</feature>
<dbReference type="STRING" id="1802306.A3C72_02920"/>
<organism evidence="2 3">
    <name type="scientific">Candidatus Taylorbacteria bacterium RIFCSPHIGHO2_02_FULL_43_32b</name>
    <dbReference type="NCBI Taxonomy" id="1802306"/>
    <lineage>
        <taxon>Bacteria</taxon>
        <taxon>Candidatus Tayloriibacteriota</taxon>
    </lineage>
</organism>
<evidence type="ECO:0000313" key="3">
    <source>
        <dbReference type="Proteomes" id="UP000177130"/>
    </source>
</evidence>
<proteinExistence type="predicted"/>
<reference evidence="2 3" key="1">
    <citation type="journal article" date="2016" name="Nat. Commun.">
        <title>Thousands of microbial genomes shed light on interconnected biogeochemical processes in an aquifer system.</title>
        <authorList>
            <person name="Anantharaman K."/>
            <person name="Brown C.T."/>
            <person name="Hug L.A."/>
            <person name="Sharon I."/>
            <person name="Castelle C.J."/>
            <person name="Probst A.J."/>
            <person name="Thomas B.C."/>
            <person name="Singh A."/>
            <person name="Wilkins M.J."/>
            <person name="Karaoz U."/>
            <person name="Brodie E.L."/>
            <person name="Williams K.H."/>
            <person name="Hubbard S.S."/>
            <person name="Banfield J.F."/>
        </authorList>
    </citation>
    <scope>NUCLEOTIDE SEQUENCE [LARGE SCALE GENOMIC DNA]</scope>
</reference>
<keyword evidence="1" id="KW-0732">Signal</keyword>
<gene>
    <name evidence="2" type="ORF">A3C72_02920</name>
</gene>
<feature type="signal peptide" evidence="1">
    <location>
        <begin position="1"/>
        <end position="22"/>
    </location>
</feature>
<protein>
    <recommendedName>
        <fullName evidence="4">Ig-like domain-containing protein</fullName>
    </recommendedName>
</protein>
<comment type="caution">
    <text evidence="2">The sequence shown here is derived from an EMBL/GenBank/DDBJ whole genome shotgun (WGS) entry which is preliminary data.</text>
</comment>
<dbReference type="EMBL" id="MHRK01000019">
    <property type="protein sequence ID" value="OHA24062.1"/>
    <property type="molecule type" value="Genomic_DNA"/>
</dbReference>
<dbReference type="Proteomes" id="UP000177130">
    <property type="component" value="Unassembled WGS sequence"/>
</dbReference>